<proteinExistence type="predicted"/>
<sequence length="101" mass="11375">MAFLALWTDQYERKVIRILKEGQFRPGAKSREDYHVLSTFQLAKLADTEKVIRKKTGKFLVTDARAPEIIAATHASLGHAGEKKTLQNITDTYDNIPMSAV</sequence>
<evidence type="ECO:0008006" key="3">
    <source>
        <dbReference type="Google" id="ProtNLM"/>
    </source>
</evidence>
<name>A0ABD0JK21_9CAEN</name>
<dbReference type="Proteomes" id="UP001519460">
    <property type="component" value="Unassembled WGS sequence"/>
</dbReference>
<accession>A0ABD0JK21</accession>
<reference evidence="1 2" key="1">
    <citation type="journal article" date="2023" name="Sci. Data">
        <title>Genome assembly of the Korean intertidal mud-creeper Batillaria attramentaria.</title>
        <authorList>
            <person name="Patra A.K."/>
            <person name="Ho P.T."/>
            <person name="Jun S."/>
            <person name="Lee S.J."/>
            <person name="Kim Y."/>
            <person name="Won Y.J."/>
        </authorList>
    </citation>
    <scope>NUCLEOTIDE SEQUENCE [LARGE SCALE GENOMIC DNA]</scope>
    <source>
        <strain evidence="1">Wonlab-2016</strain>
    </source>
</reference>
<dbReference type="EMBL" id="JACVVK020000409">
    <property type="protein sequence ID" value="KAK7475343.1"/>
    <property type="molecule type" value="Genomic_DNA"/>
</dbReference>
<organism evidence="1 2">
    <name type="scientific">Batillaria attramentaria</name>
    <dbReference type="NCBI Taxonomy" id="370345"/>
    <lineage>
        <taxon>Eukaryota</taxon>
        <taxon>Metazoa</taxon>
        <taxon>Spiralia</taxon>
        <taxon>Lophotrochozoa</taxon>
        <taxon>Mollusca</taxon>
        <taxon>Gastropoda</taxon>
        <taxon>Caenogastropoda</taxon>
        <taxon>Sorbeoconcha</taxon>
        <taxon>Cerithioidea</taxon>
        <taxon>Batillariidae</taxon>
        <taxon>Batillaria</taxon>
    </lineage>
</organism>
<evidence type="ECO:0000313" key="1">
    <source>
        <dbReference type="EMBL" id="KAK7475343.1"/>
    </source>
</evidence>
<comment type="caution">
    <text evidence="1">The sequence shown here is derived from an EMBL/GenBank/DDBJ whole genome shotgun (WGS) entry which is preliminary data.</text>
</comment>
<dbReference type="AlphaFoldDB" id="A0ABD0JK21"/>
<gene>
    <name evidence="1" type="ORF">BaRGS_00033419</name>
</gene>
<protein>
    <recommendedName>
        <fullName evidence="3">Integrase zinc-binding domain-containing protein</fullName>
    </recommendedName>
</protein>
<evidence type="ECO:0000313" key="2">
    <source>
        <dbReference type="Proteomes" id="UP001519460"/>
    </source>
</evidence>
<keyword evidence="2" id="KW-1185">Reference proteome</keyword>